<keyword evidence="1" id="KW-0472">Membrane</keyword>
<proteinExistence type="predicted"/>
<dbReference type="Proteomes" id="UP000030121">
    <property type="component" value="Unassembled WGS sequence"/>
</dbReference>
<keyword evidence="1" id="KW-0812">Transmembrane</keyword>
<keyword evidence="1" id="KW-1133">Transmembrane helix</keyword>
<accession>A0A0A2MD36</accession>
<dbReference type="RefSeq" id="WP_026979339.1">
    <property type="nucleotide sequence ID" value="NZ_AUCZ01000003.1"/>
</dbReference>
<comment type="caution">
    <text evidence="2">The sequence shown here is derived from an EMBL/GenBank/DDBJ whole genome shotgun (WGS) entry which is preliminary data.</text>
</comment>
<gene>
    <name evidence="2" type="ORF">Q764_07150</name>
</gene>
<protein>
    <recommendedName>
        <fullName evidence="4">Peptidoglycan binding-like domain-containing protein</fullName>
    </recommendedName>
</protein>
<evidence type="ECO:0000313" key="3">
    <source>
        <dbReference type="Proteomes" id="UP000030121"/>
    </source>
</evidence>
<name>A0A0A2MD36_9FLAO</name>
<reference evidence="2 3" key="1">
    <citation type="submission" date="2013-09" db="EMBL/GenBank/DDBJ databases">
        <authorList>
            <person name="Zeng Z."/>
            <person name="Chen C."/>
        </authorList>
    </citation>
    <scope>NUCLEOTIDE SEQUENCE [LARGE SCALE GENOMIC DNA]</scope>
    <source>
        <strain evidence="2 3">GH29-5</strain>
    </source>
</reference>
<sequence>MKPNEKKIMIVGIGALAAIGIYFATRGSNEMVVQEIPNQIPTPTPQQPTPVVLDGNKLLKKGINGAETKKLQTLLGISSDGIFGSQTEAALLAKKGVVQTTLNQFATLPNINQNSIAIGSRVMADLKTGTPIFTAIQKADGSYYSDYKILYYHDYGKEIGIVKSHNDTKTWYLVEYTGLLGSKHLYFVKSTDVAKI</sequence>
<feature type="transmembrane region" description="Helical" evidence="1">
    <location>
        <begin position="7"/>
        <end position="25"/>
    </location>
</feature>
<evidence type="ECO:0008006" key="4">
    <source>
        <dbReference type="Google" id="ProtNLM"/>
    </source>
</evidence>
<organism evidence="2 3">
    <name type="scientific">Flavobacterium suncheonense GH29-5 = DSM 17707</name>
    <dbReference type="NCBI Taxonomy" id="1121899"/>
    <lineage>
        <taxon>Bacteria</taxon>
        <taxon>Pseudomonadati</taxon>
        <taxon>Bacteroidota</taxon>
        <taxon>Flavobacteriia</taxon>
        <taxon>Flavobacteriales</taxon>
        <taxon>Flavobacteriaceae</taxon>
        <taxon>Flavobacterium</taxon>
    </lineage>
</organism>
<dbReference type="AlphaFoldDB" id="A0A0A2MD36"/>
<evidence type="ECO:0000313" key="2">
    <source>
        <dbReference type="EMBL" id="KGO89541.1"/>
    </source>
</evidence>
<keyword evidence="3" id="KW-1185">Reference proteome</keyword>
<evidence type="ECO:0000256" key="1">
    <source>
        <dbReference type="SAM" id="Phobius"/>
    </source>
</evidence>
<dbReference type="STRING" id="1121899.GCA_000430025_00550"/>
<dbReference type="EMBL" id="JRLW01000008">
    <property type="protein sequence ID" value="KGO89541.1"/>
    <property type="molecule type" value="Genomic_DNA"/>
</dbReference>
<dbReference type="OrthoDB" id="9787225at2"/>